<name>A0A5E4MF49_9HEMI</name>
<sequence length="147" mass="16294">MNGKLVLCIAVVFVAQTVTASVTDAENVGKIVDQFAQSGISITNHINQKLGLPIVATDIQKSYDKVKAFVIKEQPEWESKIAALKDTISKNIDPRIAEKFNDIEQEFHKETKDIKLFDSKKMAGSITYATKDIETSINKVIDGLKKP</sequence>
<evidence type="ECO:0000313" key="2">
    <source>
        <dbReference type="EMBL" id="VVC30769.1"/>
    </source>
</evidence>
<keyword evidence="3" id="KW-1185">Reference proteome</keyword>
<dbReference type="AlphaFoldDB" id="A0A5E4MF49"/>
<reference evidence="2 3" key="1">
    <citation type="submission" date="2019-08" db="EMBL/GenBank/DDBJ databases">
        <authorList>
            <person name="Alioto T."/>
            <person name="Alioto T."/>
            <person name="Gomez Garrido J."/>
        </authorList>
    </citation>
    <scope>NUCLEOTIDE SEQUENCE [LARGE SCALE GENOMIC DNA]</scope>
</reference>
<dbReference type="Proteomes" id="UP000325440">
    <property type="component" value="Unassembled WGS sequence"/>
</dbReference>
<gene>
    <name evidence="2" type="ORF">CINCED_3A000639</name>
</gene>
<dbReference type="OrthoDB" id="6625320at2759"/>
<feature type="chain" id="PRO_5022950139" evidence="1">
    <location>
        <begin position="21"/>
        <end position="147"/>
    </location>
</feature>
<keyword evidence="1" id="KW-0732">Signal</keyword>
<evidence type="ECO:0000256" key="1">
    <source>
        <dbReference type="SAM" id="SignalP"/>
    </source>
</evidence>
<organism evidence="2 3">
    <name type="scientific">Cinara cedri</name>
    <dbReference type="NCBI Taxonomy" id="506608"/>
    <lineage>
        <taxon>Eukaryota</taxon>
        <taxon>Metazoa</taxon>
        <taxon>Ecdysozoa</taxon>
        <taxon>Arthropoda</taxon>
        <taxon>Hexapoda</taxon>
        <taxon>Insecta</taxon>
        <taxon>Pterygota</taxon>
        <taxon>Neoptera</taxon>
        <taxon>Paraneoptera</taxon>
        <taxon>Hemiptera</taxon>
        <taxon>Sternorrhyncha</taxon>
        <taxon>Aphidomorpha</taxon>
        <taxon>Aphidoidea</taxon>
        <taxon>Aphididae</taxon>
        <taxon>Lachninae</taxon>
        <taxon>Cinara</taxon>
    </lineage>
</organism>
<accession>A0A5E4MF49</accession>
<protein>
    <submittedName>
        <fullName evidence="2">Uncharacterized protein</fullName>
    </submittedName>
</protein>
<evidence type="ECO:0000313" key="3">
    <source>
        <dbReference type="Proteomes" id="UP000325440"/>
    </source>
</evidence>
<proteinExistence type="predicted"/>
<feature type="signal peptide" evidence="1">
    <location>
        <begin position="1"/>
        <end position="20"/>
    </location>
</feature>
<dbReference type="EMBL" id="CABPRJ010000538">
    <property type="protein sequence ID" value="VVC30769.1"/>
    <property type="molecule type" value="Genomic_DNA"/>
</dbReference>